<organism evidence="2 3">
    <name type="scientific">Desulfurobacterium pacificum</name>
    <dbReference type="NCBI Taxonomy" id="240166"/>
    <lineage>
        <taxon>Bacteria</taxon>
        <taxon>Pseudomonadati</taxon>
        <taxon>Aquificota</taxon>
        <taxon>Aquificia</taxon>
        <taxon>Desulfurobacteriales</taxon>
        <taxon>Desulfurobacteriaceae</taxon>
        <taxon>Desulfurobacterium</taxon>
    </lineage>
</organism>
<protein>
    <recommendedName>
        <fullName evidence="4">DNA mismatch repair protein MutL</fullName>
    </recommendedName>
</protein>
<dbReference type="Gene3D" id="3.30.565.10">
    <property type="entry name" value="Histidine kinase-like ATPase, C-terminal domain"/>
    <property type="match status" value="1"/>
</dbReference>
<dbReference type="EMBL" id="FXUB01000001">
    <property type="protein sequence ID" value="SMP03983.1"/>
    <property type="molecule type" value="Genomic_DNA"/>
</dbReference>
<comment type="similarity">
    <text evidence="1">Belongs to the DNA mismatch repair MutL/HexB family.</text>
</comment>
<proteinExistence type="inferred from homology"/>
<dbReference type="Proteomes" id="UP001157911">
    <property type="component" value="Unassembled WGS sequence"/>
</dbReference>
<comment type="caution">
    <text evidence="2">The sequence shown here is derived from an EMBL/GenBank/DDBJ whole genome shotgun (WGS) entry which is preliminary data.</text>
</comment>
<name>A0ABY1NA91_9BACT</name>
<dbReference type="PANTHER" id="PTHR10073:SF12">
    <property type="entry name" value="DNA MISMATCH REPAIR PROTEIN MLH1"/>
    <property type="match status" value="1"/>
</dbReference>
<sequence length="40" mass="4294">MIKKLPESVIRIISSGQIASSPTAVLKELIENSLDANAKK</sequence>
<evidence type="ECO:0000313" key="2">
    <source>
        <dbReference type="EMBL" id="SMP03983.1"/>
    </source>
</evidence>
<evidence type="ECO:0008006" key="4">
    <source>
        <dbReference type="Google" id="ProtNLM"/>
    </source>
</evidence>
<keyword evidence="3" id="KW-1185">Reference proteome</keyword>
<gene>
    <name evidence="2" type="ORF">SAMN06265339_0169</name>
</gene>
<dbReference type="InterPro" id="IPR038973">
    <property type="entry name" value="MutL/Mlh/Pms-like"/>
</dbReference>
<evidence type="ECO:0000313" key="3">
    <source>
        <dbReference type="Proteomes" id="UP001157911"/>
    </source>
</evidence>
<accession>A0ABY1NA91</accession>
<reference evidence="2 3" key="1">
    <citation type="submission" date="2017-05" db="EMBL/GenBank/DDBJ databases">
        <authorList>
            <person name="Varghese N."/>
            <person name="Submissions S."/>
        </authorList>
    </citation>
    <scope>NUCLEOTIDE SEQUENCE [LARGE SCALE GENOMIC DNA]</scope>
    <source>
        <strain evidence="2 3">DSM 15522</strain>
    </source>
</reference>
<dbReference type="SUPFAM" id="SSF55874">
    <property type="entry name" value="ATPase domain of HSP90 chaperone/DNA topoisomerase II/histidine kinase"/>
    <property type="match status" value="1"/>
</dbReference>
<evidence type="ECO:0000256" key="1">
    <source>
        <dbReference type="ARBA" id="ARBA00006082"/>
    </source>
</evidence>
<dbReference type="PANTHER" id="PTHR10073">
    <property type="entry name" value="DNA MISMATCH REPAIR PROTEIN MLH, PMS, MUTL"/>
    <property type="match status" value="1"/>
</dbReference>
<dbReference type="InterPro" id="IPR036890">
    <property type="entry name" value="HATPase_C_sf"/>
</dbReference>